<protein>
    <recommendedName>
        <fullName evidence="4">TonB protein C-terminal</fullName>
    </recommendedName>
</protein>
<organism evidence="2 3">
    <name type="scientific">Microbulbifer yueqingensis</name>
    <dbReference type="NCBI Taxonomy" id="658219"/>
    <lineage>
        <taxon>Bacteria</taxon>
        <taxon>Pseudomonadati</taxon>
        <taxon>Pseudomonadota</taxon>
        <taxon>Gammaproteobacteria</taxon>
        <taxon>Cellvibrionales</taxon>
        <taxon>Microbulbiferaceae</taxon>
        <taxon>Microbulbifer</taxon>
    </lineage>
</organism>
<proteinExistence type="predicted"/>
<feature type="signal peptide" evidence="1">
    <location>
        <begin position="1"/>
        <end position="19"/>
    </location>
</feature>
<evidence type="ECO:0000313" key="3">
    <source>
        <dbReference type="Proteomes" id="UP000199305"/>
    </source>
</evidence>
<keyword evidence="1" id="KW-0732">Signal</keyword>
<accession>A0A1G9BUJ8</accession>
<feature type="chain" id="PRO_5011529431" description="TonB protein C-terminal" evidence="1">
    <location>
        <begin position="20"/>
        <end position="237"/>
    </location>
</feature>
<reference evidence="3" key="1">
    <citation type="submission" date="2016-10" db="EMBL/GenBank/DDBJ databases">
        <authorList>
            <person name="Varghese N."/>
            <person name="Submissions S."/>
        </authorList>
    </citation>
    <scope>NUCLEOTIDE SEQUENCE [LARGE SCALE GENOMIC DNA]</scope>
    <source>
        <strain evidence="3">CGMCC 1.10658</strain>
    </source>
</reference>
<evidence type="ECO:0000256" key="1">
    <source>
        <dbReference type="SAM" id="SignalP"/>
    </source>
</evidence>
<keyword evidence="3" id="KW-1185">Reference proteome</keyword>
<dbReference type="Proteomes" id="UP000199305">
    <property type="component" value="Unassembled WGS sequence"/>
</dbReference>
<evidence type="ECO:0000313" key="2">
    <source>
        <dbReference type="EMBL" id="SDK43106.1"/>
    </source>
</evidence>
<evidence type="ECO:0008006" key="4">
    <source>
        <dbReference type="Google" id="ProtNLM"/>
    </source>
</evidence>
<gene>
    <name evidence="2" type="ORF">SAMN05216212_2371</name>
</gene>
<dbReference type="AlphaFoldDB" id="A0A1G9BUJ8"/>
<sequence>MVRAFATVVLVFFASWASGKPDYQPATIENDLELLAQVPFPEIEEDFDILIRCSGYVRSNKTRFSEHVCFSEAREFTKLSLQIDEWFGKELLVSPAKVDGESVKVLLKYSIRLLKSGGRGRITLFQHHGDPEEGGGDIYLGAQKVFSKFERPRCHTCSYGTPMVATAAIDESGNVRDVHILSPELTDSCKASLAKSLTRQEFIPAVRDGTEVPSRLVATFKRHGSSNALLGSHCHLN</sequence>
<name>A0A1G9BUJ8_9GAMM</name>
<dbReference type="EMBL" id="FNFH01000004">
    <property type="protein sequence ID" value="SDK43106.1"/>
    <property type="molecule type" value="Genomic_DNA"/>
</dbReference>